<evidence type="ECO:0000313" key="1">
    <source>
        <dbReference type="EMBL" id="KAF2032759.1"/>
    </source>
</evidence>
<proteinExistence type="predicted"/>
<reference evidence="1" key="1">
    <citation type="journal article" date="2020" name="Stud. Mycol.">
        <title>101 Dothideomycetes genomes: a test case for predicting lifestyles and emergence of pathogens.</title>
        <authorList>
            <person name="Haridas S."/>
            <person name="Albert R."/>
            <person name="Binder M."/>
            <person name="Bloem J."/>
            <person name="Labutti K."/>
            <person name="Salamov A."/>
            <person name="Andreopoulos B."/>
            <person name="Baker S."/>
            <person name="Barry K."/>
            <person name="Bills G."/>
            <person name="Bluhm B."/>
            <person name="Cannon C."/>
            <person name="Castanera R."/>
            <person name="Culley D."/>
            <person name="Daum C."/>
            <person name="Ezra D."/>
            <person name="Gonzalez J."/>
            <person name="Henrissat B."/>
            <person name="Kuo A."/>
            <person name="Liang C."/>
            <person name="Lipzen A."/>
            <person name="Lutzoni F."/>
            <person name="Magnuson J."/>
            <person name="Mondo S."/>
            <person name="Nolan M."/>
            <person name="Ohm R."/>
            <person name="Pangilinan J."/>
            <person name="Park H.-J."/>
            <person name="Ramirez L."/>
            <person name="Alfaro M."/>
            <person name="Sun H."/>
            <person name="Tritt A."/>
            <person name="Yoshinaga Y."/>
            <person name="Zwiers L.-H."/>
            <person name="Turgeon B."/>
            <person name="Goodwin S."/>
            <person name="Spatafora J."/>
            <person name="Crous P."/>
            <person name="Grigoriev I."/>
        </authorList>
    </citation>
    <scope>NUCLEOTIDE SEQUENCE</scope>
    <source>
        <strain evidence="1">CBS 110217</strain>
    </source>
</reference>
<name>A0A9P4LRG0_9PLEO</name>
<feature type="non-terminal residue" evidence="1">
    <location>
        <position position="1"/>
    </location>
</feature>
<sequence length="50" mass="5747">CVCGLYHLVLQCFTLNPKTEGRFKDFKPSTKALSQLVETFQNKDTLKKVK</sequence>
<dbReference type="EMBL" id="ML978170">
    <property type="protein sequence ID" value="KAF2032759.1"/>
    <property type="molecule type" value="Genomic_DNA"/>
</dbReference>
<keyword evidence="2" id="KW-1185">Reference proteome</keyword>
<protein>
    <submittedName>
        <fullName evidence="1">Uncharacterized protein</fullName>
    </submittedName>
</protein>
<organism evidence="1 2">
    <name type="scientific">Setomelanomma holmii</name>
    <dbReference type="NCBI Taxonomy" id="210430"/>
    <lineage>
        <taxon>Eukaryota</taxon>
        <taxon>Fungi</taxon>
        <taxon>Dikarya</taxon>
        <taxon>Ascomycota</taxon>
        <taxon>Pezizomycotina</taxon>
        <taxon>Dothideomycetes</taxon>
        <taxon>Pleosporomycetidae</taxon>
        <taxon>Pleosporales</taxon>
        <taxon>Pleosporineae</taxon>
        <taxon>Phaeosphaeriaceae</taxon>
        <taxon>Setomelanomma</taxon>
    </lineage>
</organism>
<gene>
    <name evidence="1" type="ORF">EK21DRAFT_46934</name>
</gene>
<evidence type="ECO:0000313" key="2">
    <source>
        <dbReference type="Proteomes" id="UP000799777"/>
    </source>
</evidence>
<dbReference type="AlphaFoldDB" id="A0A9P4LRG0"/>
<accession>A0A9P4LRG0</accession>
<dbReference type="Proteomes" id="UP000799777">
    <property type="component" value="Unassembled WGS sequence"/>
</dbReference>
<feature type="non-terminal residue" evidence="1">
    <location>
        <position position="50"/>
    </location>
</feature>
<comment type="caution">
    <text evidence="1">The sequence shown here is derived from an EMBL/GenBank/DDBJ whole genome shotgun (WGS) entry which is preliminary data.</text>
</comment>